<evidence type="ECO:0000256" key="1">
    <source>
        <dbReference type="SAM" id="MobiDB-lite"/>
    </source>
</evidence>
<keyword evidence="3" id="KW-1185">Reference proteome</keyword>
<proteinExistence type="predicted"/>
<evidence type="ECO:0000313" key="3">
    <source>
        <dbReference type="Proteomes" id="UP001066276"/>
    </source>
</evidence>
<feature type="region of interest" description="Disordered" evidence="1">
    <location>
        <begin position="64"/>
        <end position="87"/>
    </location>
</feature>
<accession>A0AAV7WZ34</accession>
<name>A0AAV7WZ34_PLEWA</name>
<organism evidence="2 3">
    <name type="scientific">Pleurodeles waltl</name>
    <name type="common">Iberian ribbed newt</name>
    <dbReference type="NCBI Taxonomy" id="8319"/>
    <lineage>
        <taxon>Eukaryota</taxon>
        <taxon>Metazoa</taxon>
        <taxon>Chordata</taxon>
        <taxon>Craniata</taxon>
        <taxon>Vertebrata</taxon>
        <taxon>Euteleostomi</taxon>
        <taxon>Amphibia</taxon>
        <taxon>Batrachia</taxon>
        <taxon>Caudata</taxon>
        <taxon>Salamandroidea</taxon>
        <taxon>Salamandridae</taxon>
        <taxon>Pleurodelinae</taxon>
        <taxon>Pleurodeles</taxon>
    </lineage>
</organism>
<sequence>MGRHRTTPVEVIKSQKLHVGIHSRLSLISQQSRREEVEVPVTRARPASINAQLAAITEANYISPQQQHSHPRGHAARVPSPNRPHWSPIVGLQLIQRGQIQDRRQASSIHTPDATGVALTVTGRQQPPQGH</sequence>
<dbReference type="AlphaFoldDB" id="A0AAV7WZ34"/>
<comment type="caution">
    <text evidence="2">The sequence shown here is derived from an EMBL/GenBank/DDBJ whole genome shotgun (WGS) entry which is preliminary data.</text>
</comment>
<dbReference type="EMBL" id="JANPWB010000001">
    <property type="protein sequence ID" value="KAJ1218035.1"/>
    <property type="molecule type" value="Genomic_DNA"/>
</dbReference>
<protein>
    <submittedName>
        <fullName evidence="2">Uncharacterized protein</fullName>
    </submittedName>
</protein>
<evidence type="ECO:0000313" key="2">
    <source>
        <dbReference type="EMBL" id="KAJ1218035.1"/>
    </source>
</evidence>
<reference evidence="2" key="1">
    <citation type="journal article" date="2022" name="bioRxiv">
        <title>Sequencing and chromosome-scale assembly of the giantPleurodeles waltlgenome.</title>
        <authorList>
            <person name="Brown T."/>
            <person name="Elewa A."/>
            <person name="Iarovenko S."/>
            <person name="Subramanian E."/>
            <person name="Araus A.J."/>
            <person name="Petzold A."/>
            <person name="Susuki M."/>
            <person name="Suzuki K.-i.T."/>
            <person name="Hayashi T."/>
            <person name="Toyoda A."/>
            <person name="Oliveira C."/>
            <person name="Osipova E."/>
            <person name="Leigh N.D."/>
            <person name="Simon A."/>
            <person name="Yun M.H."/>
        </authorList>
    </citation>
    <scope>NUCLEOTIDE SEQUENCE</scope>
    <source>
        <strain evidence="2">20211129_DDA</strain>
        <tissue evidence="2">Liver</tissue>
    </source>
</reference>
<gene>
    <name evidence="2" type="ORF">NDU88_005621</name>
</gene>
<dbReference type="Proteomes" id="UP001066276">
    <property type="component" value="Chromosome 1_1"/>
</dbReference>